<feature type="compositionally biased region" description="Low complexity" evidence="7">
    <location>
        <begin position="242"/>
        <end position="262"/>
    </location>
</feature>
<dbReference type="EC" id="3.4.19.12" evidence="6"/>
<evidence type="ECO:0000256" key="1">
    <source>
        <dbReference type="ARBA" id="ARBA00000707"/>
    </source>
</evidence>
<dbReference type="PANTHER" id="PTHR24006">
    <property type="entry name" value="UBIQUITIN CARBOXYL-TERMINAL HYDROLASE"/>
    <property type="match status" value="1"/>
</dbReference>
<dbReference type="InterPro" id="IPR050164">
    <property type="entry name" value="Peptidase_C19"/>
</dbReference>
<dbReference type="InterPro" id="IPR001394">
    <property type="entry name" value="Peptidase_C19_UCH"/>
</dbReference>
<dbReference type="Gene3D" id="3.90.70.10">
    <property type="entry name" value="Cysteine proteinases"/>
    <property type="match status" value="1"/>
</dbReference>
<dbReference type="PROSITE" id="PS00973">
    <property type="entry name" value="USP_2"/>
    <property type="match status" value="1"/>
</dbReference>
<dbReference type="InterPro" id="IPR018200">
    <property type="entry name" value="USP_CS"/>
</dbReference>
<dbReference type="PROSITE" id="PS00972">
    <property type="entry name" value="USP_1"/>
    <property type="match status" value="1"/>
</dbReference>
<proteinExistence type="inferred from homology"/>
<dbReference type="Proteomes" id="UP000326565">
    <property type="component" value="Unassembled WGS sequence"/>
</dbReference>
<dbReference type="GO" id="GO:0005829">
    <property type="term" value="C:cytosol"/>
    <property type="evidence" value="ECO:0007669"/>
    <property type="project" value="TreeGrafter"/>
</dbReference>
<feature type="domain" description="USP" evidence="8">
    <location>
        <begin position="405"/>
        <end position="781"/>
    </location>
</feature>
<feature type="compositionally biased region" description="Polar residues" evidence="7">
    <location>
        <begin position="301"/>
        <end position="310"/>
    </location>
</feature>
<dbReference type="PANTHER" id="PTHR24006:SF687">
    <property type="entry name" value="UBIQUITIN CARBOXYL-TERMINAL HYDROLASE 10"/>
    <property type="match status" value="1"/>
</dbReference>
<evidence type="ECO:0000256" key="2">
    <source>
        <dbReference type="ARBA" id="ARBA00022670"/>
    </source>
</evidence>
<name>A0A5N5WS91_9EURO</name>
<comment type="catalytic activity">
    <reaction evidence="1 6">
        <text>Thiol-dependent hydrolysis of ester, thioester, amide, peptide and isopeptide bonds formed by the C-terminal Gly of ubiquitin (a 76-residue protein attached to proteins as an intracellular targeting signal).</text>
        <dbReference type="EC" id="3.4.19.12"/>
    </reaction>
</comment>
<evidence type="ECO:0000256" key="5">
    <source>
        <dbReference type="ARBA" id="ARBA00022807"/>
    </source>
</evidence>
<evidence type="ECO:0000259" key="8">
    <source>
        <dbReference type="PROSITE" id="PS50235"/>
    </source>
</evidence>
<comment type="similarity">
    <text evidence="6">Belongs to the peptidase C19 family.</text>
</comment>
<sequence length="862" mass="94429">MPHGQPPMSGPRRQQDIPYSTGGPNMRSPAYMYPPHMNGHLPPAYTPQQYQHWYPPYPQMQPPPRPFQPPYPPMFVSTYPPQPAMASAPIPPPSLPMLPRTSTPLQSTMSPPVGPAPAPINMPTQSPAVLPIHPTHSPIMSSPSAPAPEKAPTAPAPVEPFRAPLPWLSVPDRPFPARVLRRRRKSRAFQSSSVSVELPAKEAQYDGLDERKGEVKGVESHIQTSSEPQTPTLSVAPSVANSTQPTTPSSVVLSSVRPQSQSKDPKPAVPVVPVVPVVPGPKTPRQGSKGDTSRLGETPKSFGTVTNVASGPTEGASTERPAELVESVASAQPTNPASPTPTAPKSWADMVRAKNQSKVAGATTAPSAVSNGVVKHKSESLADVLVNLGDDVSQYSDKTAFLEPRGLVNTGNMCYMNSVLQILVSCVPFYQFLDHIGRRASHSFQSDFPMIDALIMFMKEFRIIDAAHSEEQLRLRLKPNELEQYGESFIPEFVYQVIRQLPRFRDMRRGHQQDAQEFLGFLLEEMHEECARAAKDAPTKTDGAPSLNESPAADEESGGGWMEVGHKQKSAVTRSSGHMNYESPITRIFGGKIRSEFKVPGNKTSVTLEPYQPLQLDIGSPEINNIIDALKRLTKPESIQGDFNSSRGPNVTATKQIFIDNLPPVLILHLKRFQYDSVTHGTQKIWKKIGYPLDLEIPREVFPPNRRNIMMAQGGLPKYRLIGVIYHHGKNASGGHYTVDVRRQDGSEWIRLDDTVIRRVRSEDVAEAGGEENPKLLAAALEQHKHDTTNIYEQFDDLEQSDNERGWSQVNGTGSGGHSSKKSTSAVTNGASAATSGARTPIGRYGSKDNKVAYLLFYERIA</sequence>
<keyword evidence="2 6" id="KW-0645">Protease</keyword>
<feature type="region of interest" description="Disordered" evidence="7">
    <location>
        <begin position="183"/>
        <end position="345"/>
    </location>
</feature>
<dbReference type="Pfam" id="PF00443">
    <property type="entry name" value="UCH"/>
    <property type="match status" value="1"/>
</dbReference>
<feature type="region of interest" description="Disordered" evidence="7">
    <location>
        <begin position="1"/>
        <end position="33"/>
    </location>
</feature>
<dbReference type="GO" id="GO:0005634">
    <property type="term" value="C:nucleus"/>
    <property type="evidence" value="ECO:0007669"/>
    <property type="project" value="TreeGrafter"/>
</dbReference>
<evidence type="ECO:0000256" key="3">
    <source>
        <dbReference type="ARBA" id="ARBA00022786"/>
    </source>
</evidence>
<feature type="compositionally biased region" description="Polar residues" evidence="7">
    <location>
        <begin position="826"/>
        <end position="838"/>
    </location>
</feature>
<feature type="compositionally biased region" description="Basic and acidic residues" evidence="7">
    <location>
        <begin position="199"/>
        <end position="219"/>
    </location>
</feature>
<protein>
    <recommendedName>
        <fullName evidence="6">Ubiquitin carboxyl-terminal hydrolase</fullName>
        <ecNumber evidence="6">3.4.19.12</ecNumber>
    </recommendedName>
</protein>
<keyword evidence="3 6" id="KW-0833">Ubl conjugation pathway</keyword>
<dbReference type="EMBL" id="ML732315">
    <property type="protein sequence ID" value="KAB8070074.1"/>
    <property type="molecule type" value="Genomic_DNA"/>
</dbReference>
<gene>
    <name evidence="9" type="ORF">BDV29DRAFT_160803</name>
</gene>
<dbReference type="InterPro" id="IPR038765">
    <property type="entry name" value="Papain-like_cys_pep_sf"/>
</dbReference>
<evidence type="ECO:0000256" key="4">
    <source>
        <dbReference type="ARBA" id="ARBA00022801"/>
    </source>
</evidence>
<organism evidence="9 10">
    <name type="scientific">Aspergillus leporis</name>
    <dbReference type="NCBI Taxonomy" id="41062"/>
    <lineage>
        <taxon>Eukaryota</taxon>
        <taxon>Fungi</taxon>
        <taxon>Dikarya</taxon>
        <taxon>Ascomycota</taxon>
        <taxon>Pezizomycotina</taxon>
        <taxon>Eurotiomycetes</taxon>
        <taxon>Eurotiomycetidae</taxon>
        <taxon>Eurotiales</taxon>
        <taxon>Aspergillaceae</taxon>
        <taxon>Aspergillus</taxon>
        <taxon>Aspergillus subgen. Circumdati</taxon>
    </lineage>
</organism>
<dbReference type="GO" id="GO:0016579">
    <property type="term" value="P:protein deubiquitination"/>
    <property type="evidence" value="ECO:0007669"/>
    <property type="project" value="InterPro"/>
</dbReference>
<feature type="region of interest" description="Disordered" evidence="7">
    <location>
        <begin position="137"/>
        <end position="166"/>
    </location>
</feature>
<dbReference type="SUPFAM" id="SSF54001">
    <property type="entry name" value="Cysteine proteinases"/>
    <property type="match status" value="1"/>
</dbReference>
<feature type="compositionally biased region" description="Polar residues" evidence="7">
    <location>
        <begin position="221"/>
        <end position="241"/>
    </location>
</feature>
<feature type="region of interest" description="Disordered" evidence="7">
    <location>
        <begin position="800"/>
        <end position="841"/>
    </location>
</feature>
<keyword evidence="10" id="KW-1185">Reference proteome</keyword>
<evidence type="ECO:0000313" key="10">
    <source>
        <dbReference type="Proteomes" id="UP000326565"/>
    </source>
</evidence>
<keyword evidence="5 6" id="KW-0788">Thiol protease</keyword>
<dbReference type="InterPro" id="IPR028889">
    <property type="entry name" value="USP"/>
</dbReference>
<dbReference type="PROSITE" id="PS50235">
    <property type="entry name" value="USP_3"/>
    <property type="match status" value="1"/>
</dbReference>
<feature type="region of interest" description="Disordered" evidence="7">
    <location>
        <begin position="533"/>
        <end position="562"/>
    </location>
</feature>
<feature type="compositionally biased region" description="Low complexity" evidence="7">
    <location>
        <begin position="137"/>
        <end position="153"/>
    </location>
</feature>
<evidence type="ECO:0000313" key="9">
    <source>
        <dbReference type="EMBL" id="KAB8070074.1"/>
    </source>
</evidence>
<keyword evidence="4 6" id="KW-0378">Hydrolase</keyword>
<dbReference type="GO" id="GO:0004843">
    <property type="term" value="F:cysteine-type deubiquitinase activity"/>
    <property type="evidence" value="ECO:0007669"/>
    <property type="project" value="UniProtKB-UniRule"/>
</dbReference>
<evidence type="ECO:0000256" key="6">
    <source>
        <dbReference type="RuleBase" id="RU366025"/>
    </source>
</evidence>
<dbReference type="GO" id="GO:0006508">
    <property type="term" value="P:proteolysis"/>
    <property type="evidence" value="ECO:0007669"/>
    <property type="project" value="UniProtKB-KW"/>
</dbReference>
<dbReference type="OrthoDB" id="429671at2759"/>
<evidence type="ECO:0000256" key="7">
    <source>
        <dbReference type="SAM" id="MobiDB-lite"/>
    </source>
</evidence>
<accession>A0A5N5WS91</accession>
<reference evidence="9 10" key="1">
    <citation type="submission" date="2019-04" db="EMBL/GenBank/DDBJ databases">
        <title>Friends and foes A comparative genomics study of 23 Aspergillus species from section Flavi.</title>
        <authorList>
            <consortium name="DOE Joint Genome Institute"/>
            <person name="Kjaerbolling I."/>
            <person name="Vesth T."/>
            <person name="Frisvad J.C."/>
            <person name="Nybo J.L."/>
            <person name="Theobald S."/>
            <person name="Kildgaard S."/>
            <person name="Isbrandt T."/>
            <person name="Kuo A."/>
            <person name="Sato A."/>
            <person name="Lyhne E.K."/>
            <person name="Kogle M.E."/>
            <person name="Wiebenga A."/>
            <person name="Kun R.S."/>
            <person name="Lubbers R.J."/>
            <person name="Makela M.R."/>
            <person name="Barry K."/>
            <person name="Chovatia M."/>
            <person name="Clum A."/>
            <person name="Daum C."/>
            <person name="Haridas S."/>
            <person name="He G."/>
            <person name="LaButti K."/>
            <person name="Lipzen A."/>
            <person name="Mondo S."/>
            <person name="Riley R."/>
            <person name="Salamov A."/>
            <person name="Simmons B.A."/>
            <person name="Magnuson J.K."/>
            <person name="Henrissat B."/>
            <person name="Mortensen U.H."/>
            <person name="Larsen T.O."/>
            <person name="Devries R.P."/>
            <person name="Grigoriev I.V."/>
            <person name="Machida M."/>
            <person name="Baker S.E."/>
            <person name="Andersen M.R."/>
        </authorList>
    </citation>
    <scope>NUCLEOTIDE SEQUENCE [LARGE SCALE GENOMIC DNA]</scope>
    <source>
        <strain evidence="9 10">CBS 151.66</strain>
    </source>
</reference>
<dbReference type="AlphaFoldDB" id="A0A5N5WS91"/>